<evidence type="ECO:0000313" key="1">
    <source>
        <dbReference type="EMBL" id="BCI61177.1"/>
    </source>
</evidence>
<gene>
    <name evidence="1" type="ORF">C12CBH8_18160</name>
</gene>
<name>A0A7I8D2W7_9FIRM</name>
<organism evidence="1 2">
    <name type="scientific">Solibaculum mannosilyticum</name>
    <dbReference type="NCBI Taxonomy" id="2780922"/>
    <lineage>
        <taxon>Bacteria</taxon>
        <taxon>Bacillati</taxon>
        <taxon>Bacillota</taxon>
        <taxon>Clostridia</taxon>
        <taxon>Eubacteriales</taxon>
        <taxon>Oscillospiraceae</taxon>
        <taxon>Solibaculum</taxon>
    </lineage>
</organism>
<dbReference type="Proteomes" id="UP000593890">
    <property type="component" value="Chromosome"/>
</dbReference>
<keyword evidence="2" id="KW-1185">Reference proteome</keyword>
<evidence type="ECO:0008006" key="3">
    <source>
        <dbReference type="Google" id="ProtNLM"/>
    </source>
</evidence>
<accession>A0A7I8D2W7</accession>
<dbReference type="EMBL" id="AP023321">
    <property type="protein sequence ID" value="BCI61177.1"/>
    <property type="molecule type" value="Genomic_DNA"/>
</dbReference>
<reference evidence="2" key="1">
    <citation type="submission" date="2020-07" db="EMBL/GenBank/DDBJ databases">
        <title>Complete genome sequencing of Clostridia bacterium strain 12CBH8.</title>
        <authorList>
            <person name="Sakamoto M."/>
            <person name="Murakami T."/>
            <person name="Mori H."/>
        </authorList>
    </citation>
    <scope>NUCLEOTIDE SEQUENCE [LARGE SCALE GENOMIC DNA]</scope>
    <source>
        <strain evidence="2">12CBH8</strain>
    </source>
</reference>
<protein>
    <recommendedName>
        <fullName evidence="3">HhH-GPD domain-containing protein</fullName>
    </recommendedName>
</protein>
<evidence type="ECO:0000313" key="2">
    <source>
        <dbReference type="Proteomes" id="UP000593890"/>
    </source>
</evidence>
<dbReference type="KEGG" id="sman:C12CBH8_18160"/>
<proteinExistence type="predicted"/>
<sequence length="221" mass="25701">MCRFYYPDGTSMEGKGTKEARDAFVDFYSKMYFYLYRDIRREARIEEILASDFLGEDEIREILQWKTGGKYKDGVINIPRSKYSICVNEVYEAVGGRKEKCDSEEERIGLLKRVINCRGIGSVYALTILYFVTKGNCPIYDKYADLALRAIVAKPSQFPSVLAYEELSSNVEKAYERYKEYEGLLQDVFGKEAYRKSRDIDRAVWTYGHLFNNTEANKERG</sequence>
<dbReference type="AlphaFoldDB" id="A0A7I8D2W7"/>